<dbReference type="Proteomes" id="UP000727456">
    <property type="component" value="Unassembled WGS sequence"/>
</dbReference>
<proteinExistence type="predicted"/>
<name>A0ABX0TVN5_9SPHN</name>
<reference evidence="2 3" key="1">
    <citation type="submission" date="2020-03" db="EMBL/GenBank/DDBJ databases">
        <title>Genomic Encyclopedia of Type Strains, Phase III (KMG-III): the genomes of soil and plant-associated and newly described type strains.</title>
        <authorList>
            <person name="Whitman W."/>
        </authorList>
    </citation>
    <scope>NUCLEOTIDE SEQUENCE [LARGE SCALE GENOMIC DNA]</scope>
    <source>
        <strain evidence="2 3">CECT 8804</strain>
    </source>
</reference>
<protein>
    <recommendedName>
        <fullName evidence="4">DUF2946 domain-containing protein</fullName>
    </recommendedName>
</protein>
<accession>A0ABX0TVN5</accession>
<sequence length="132" mass="13569">MAIFRHALTTRRVWLALACALALAVRLAVPAGYMPAQVGNSVAITICDGTGDQMVAMAGMPGMAGKHGDPDKPSAASCPFGVAAMAWLGHVDAIVLTAPLALPFVIGHILGQPSPRVRTARLRPPAQGPPTV</sequence>
<feature type="signal peptide" evidence="1">
    <location>
        <begin position="1"/>
        <end position="31"/>
    </location>
</feature>
<gene>
    <name evidence="2" type="ORF">FHS31_001841</name>
</gene>
<evidence type="ECO:0000256" key="1">
    <source>
        <dbReference type="SAM" id="SignalP"/>
    </source>
</evidence>
<keyword evidence="1" id="KW-0732">Signal</keyword>
<evidence type="ECO:0000313" key="2">
    <source>
        <dbReference type="EMBL" id="NIJ08224.1"/>
    </source>
</evidence>
<feature type="chain" id="PRO_5045853770" description="DUF2946 domain-containing protein" evidence="1">
    <location>
        <begin position="32"/>
        <end position="132"/>
    </location>
</feature>
<dbReference type="RefSeq" id="WP_167073076.1">
    <property type="nucleotide sequence ID" value="NZ_JAAOZC010000004.1"/>
</dbReference>
<evidence type="ECO:0000313" key="3">
    <source>
        <dbReference type="Proteomes" id="UP000727456"/>
    </source>
</evidence>
<dbReference type="EMBL" id="JAAOZC010000004">
    <property type="protein sequence ID" value="NIJ08224.1"/>
    <property type="molecule type" value="Genomic_DNA"/>
</dbReference>
<evidence type="ECO:0008006" key="4">
    <source>
        <dbReference type="Google" id="ProtNLM"/>
    </source>
</evidence>
<organism evidence="2 3">
    <name type="scientific">Sphingomonas vulcanisoli</name>
    <dbReference type="NCBI Taxonomy" id="1658060"/>
    <lineage>
        <taxon>Bacteria</taxon>
        <taxon>Pseudomonadati</taxon>
        <taxon>Pseudomonadota</taxon>
        <taxon>Alphaproteobacteria</taxon>
        <taxon>Sphingomonadales</taxon>
        <taxon>Sphingomonadaceae</taxon>
        <taxon>Sphingomonas</taxon>
    </lineage>
</organism>
<comment type="caution">
    <text evidence="2">The sequence shown here is derived from an EMBL/GenBank/DDBJ whole genome shotgun (WGS) entry which is preliminary data.</text>
</comment>
<keyword evidence="3" id="KW-1185">Reference proteome</keyword>